<dbReference type="InterPro" id="IPR009752">
    <property type="entry name" value="Phage_Mu_GpJ"/>
</dbReference>
<evidence type="ECO:0008006" key="3">
    <source>
        <dbReference type="Google" id="ProtNLM"/>
    </source>
</evidence>
<keyword evidence="2" id="KW-1185">Reference proteome</keyword>
<name>M5DZK8_9GAMM</name>
<sequence length="138" mass="15179">MAYATQQNMADRYGDDQLLIVADRDNDSVVDAAVIEQALLDASAEIDTYVAAKYALPLSTVPTVLTRLCVDISMYRLAADRDIATEERRKRYEDAVYLLRRIATGEVSLGIQTPPPSSNGAVVVTSQARRFGRGKKLL</sequence>
<dbReference type="Pfam" id="PF07030">
    <property type="entry name" value="Phage_Mu_Gp36"/>
    <property type="match status" value="1"/>
</dbReference>
<dbReference type="EMBL" id="HF680312">
    <property type="protein sequence ID" value="CCU70934.1"/>
    <property type="molecule type" value="Genomic_DNA"/>
</dbReference>
<evidence type="ECO:0000313" key="2">
    <source>
        <dbReference type="Proteomes" id="UP000011866"/>
    </source>
</evidence>
<protein>
    <recommendedName>
        <fullName evidence="3">DUF1320 domain-containing protein</fullName>
    </recommendedName>
</protein>
<proteinExistence type="predicted"/>
<reference evidence="1 2" key="1">
    <citation type="journal article" date="2013" name="Genome Announc.">
        <title>Genome Sequence of Thalassolituus oleivorans MIL-1 (DSM 14913T).</title>
        <authorList>
            <person name="Golyshin P.N."/>
            <person name="Werner J."/>
            <person name="Chernikova T.N."/>
            <person name="Tran H."/>
            <person name="Ferrer M."/>
            <person name="Yakimov M.M."/>
            <person name="Teeling H."/>
            <person name="Golyshina O.V."/>
        </authorList>
    </citation>
    <scope>NUCLEOTIDE SEQUENCE [LARGE SCALE GENOMIC DNA]</scope>
    <source>
        <strain evidence="1 2">MIL-1</strain>
    </source>
</reference>
<dbReference type="RefSeq" id="WP_015485674.1">
    <property type="nucleotide sequence ID" value="NC_020888.1"/>
</dbReference>
<organism evidence="1 2">
    <name type="scientific">Thalassolituus oleivorans MIL-1</name>
    <dbReference type="NCBI Taxonomy" id="1298593"/>
    <lineage>
        <taxon>Bacteria</taxon>
        <taxon>Pseudomonadati</taxon>
        <taxon>Pseudomonadota</taxon>
        <taxon>Gammaproteobacteria</taxon>
        <taxon>Oceanospirillales</taxon>
        <taxon>Oceanospirillaceae</taxon>
        <taxon>Thalassolituus</taxon>
    </lineage>
</organism>
<dbReference type="GeneID" id="79175479"/>
<accession>M5DZK8</accession>
<evidence type="ECO:0000313" key="1">
    <source>
        <dbReference type="EMBL" id="CCU70934.1"/>
    </source>
</evidence>
<gene>
    <name evidence="1" type="ORF">TOL_0495</name>
</gene>
<dbReference type="AlphaFoldDB" id="M5DZK8"/>
<dbReference type="KEGG" id="tol:TOL_0495"/>
<dbReference type="eggNOG" id="COG4387">
    <property type="taxonomic scope" value="Bacteria"/>
</dbReference>
<dbReference type="Proteomes" id="UP000011866">
    <property type="component" value="Chromosome"/>
</dbReference>
<dbReference type="HOGENOM" id="CLU_112375_1_1_6"/>